<dbReference type="EMBL" id="JAMYZZ010000057">
    <property type="protein sequence ID" value="MCP1259854.1"/>
    <property type="molecule type" value="Genomic_DNA"/>
</dbReference>
<dbReference type="InterPro" id="IPR041657">
    <property type="entry name" value="HTH_17"/>
</dbReference>
<dbReference type="RefSeq" id="WP_250698446.1">
    <property type="nucleotide sequence ID" value="NZ_JAMYZY010000056.1"/>
</dbReference>
<comment type="caution">
    <text evidence="3">The sequence shown here is derived from an EMBL/GenBank/DDBJ whole genome shotgun (WGS) entry which is preliminary data.</text>
</comment>
<evidence type="ECO:0000313" key="3">
    <source>
        <dbReference type="EMBL" id="MCP1259854.1"/>
    </source>
</evidence>
<name>A0ABT1F6F7_9PROT</name>
<keyword evidence="1" id="KW-1133">Transmembrane helix</keyword>
<keyword evidence="4" id="KW-1185">Reference proteome</keyword>
<dbReference type="SUPFAM" id="SSF46955">
    <property type="entry name" value="Putative DNA-binding domain"/>
    <property type="match status" value="1"/>
</dbReference>
<evidence type="ECO:0000256" key="1">
    <source>
        <dbReference type="SAM" id="Phobius"/>
    </source>
</evidence>
<proteinExistence type="predicted"/>
<keyword evidence="1" id="KW-0472">Membrane</keyword>
<reference evidence="3 4" key="1">
    <citation type="submission" date="2022-06" db="EMBL/GenBank/DDBJ databases">
        <title>Acetobacer genomes from food samples.</title>
        <authorList>
            <person name="Sombolestani A."/>
        </authorList>
    </citation>
    <scope>NUCLEOTIDE SEQUENCE [LARGE SCALE GENOMIC DNA]</scope>
    <source>
        <strain evidence="3 4">R-83285</strain>
    </source>
</reference>
<keyword evidence="1" id="KW-0812">Transmembrane</keyword>
<accession>A0ABT1F6F7</accession>
<feature type="transmembrane region" description="Helical" evidence="1">
    <location>
        <begin position="69"/>
        <end position="94"/>
    </location>
</feature>
<evidence type="ECO:0000313" key="4">
    <source>
        <dbReference type="Proteomes" id="UP001523528"/>
    </source>
</evidence>
<dbReference type="Proteomes" id="UP001523528">
    <property type="component" value="Unassembled WGS sequence"/>
</dbReference>
<gene>
    <name evidence="3" type="ORF">NKW50_14815</name>
</gene>
<dbReference type="Pfam" id="PF12728">
    <property type="entry name" value="HTH_17"/>
    <property type="match status" value="1"/>
</dbReference>
<protein>
    <submittedName>
        <fullName evidence="3">Helix-turn-helix domain-containing protein</fullName>
    </submittedName>
</protein>
<feature type="domain" description="Helix-turn-helix" evidence="2">
    <location>
        <begin position="4"/>
        <end position="50"/>
    </location>
</feature>
<evidence type="ECO:0000259" key="2">
    <source>
        <dbReference type="Pfam" id="PF12728"/>
    </source>
</evidence>
<sequence>MRYQEAADYLGIAKGTLANWVSQRIGPRSIKIGSMRLFRQEDLDVFIEEKLFETERFEKRRRRQRGRGALVLTCQHPDLFLFSVLVLALAVFIFTVP</sequence>
<dbReference type="InterPro" id="IPR010093">
    <property type="entry name" value="SinI_DNA-bd"/>
</dbReference>
<dbReference type="NCBIfam" id="TIGR01764">
    <property type="entry name" value="excise"/>
    <property type="match status" value="1"/>
</dbReference>
<dbReference type="InterPro" id="IPR009061">
    <property type="entry name" value="DNA-bd_dom_put_sf"/>
</dbReference>
<organism evidence="3 4">
    <name type="scientific">Acetobacter lambici</name>
    <dbReference type="NCBI Taxonomy" id="1332824"/>
    <lineage>
        <taxon>Bacteria</taxon>
        <taxon>Pseudomonadati</taxon>
        <taxon>Pseudomonadota</taxon>
        <taxon>Alphaproteobacteria</taxon>
        <taxon>Acetobacterales</taxon>
        <taxon>Acetobacteraceae</taxon>
        <taxon>Acetobacter</taxon>
    </lineage>
</organism>